<gene>
    <name evidence="3" type="ORF">ZIOFF_032976</name>
</gene>
<keyword evidence="2" id="KW-0833">Ubl conjugation pathway</keyword>
<keyword evidence="4" id="KW-1185">Reference proteome</keyword>
<dbReference type="PANTHER" id="PTHR46116">
    <property type="entry name" value="(E3-INDEPENDENT) E2 UBIQUITIN-CONJUGATING ENZYME"/>
    <property type="match status" value="1"/>
</dbReference>
<organism evidence="3 4">
    <name type="scientific">Zingiber officinale</name>
    <name type="common">Ginger</name>
    <name type="synonym">Amomum zingiber</name>
    <dbReference type="NCBI Taxonomy" id="94328"/>
    <lineage>
        <taxon>Eukaryota</taxon>
        <taxon>Viridiplantae</taxon>
        <taxon>Streptophyta</taxon>
        <taxon>Embryophyta</taxon>
        <taxon>Tracheophyta</taxon>
        <taxon>Spermatophyta</taxon>
        <taxon>Magnoliopsida</taxon>
        <taxon>Liliopsida</taxon>
        <taxon>Zingiberales</taxon>
        <taxon>Zingiberaceae</taxon>
        <taxon>Zingiber</taxon>
    </lineage>
</organism>
<name>A0A8J5GNH1_ZINOF</name>
<keyword evidence="1" id="KW-0808">Transferase</keyword>
<comment type="caution">
    <text evidence="3">The sequence shown here is derived from an EMBL/GenBank/DDBJ whole genome shotgun (WGS) entry which is preliminary data.</text>
</comment>
<evidence type="ECO:0000256" key="2">
    <source>
        <dbReference type="ARBA" id="ARBA00022786"/>
    </source>
</evidence>
<dbReference type="AlphaFoldDB" id="A0A8J5GNH1"/>
<accession>A0A8J5GNH1</accession>
<dbReference type="Proteomes" id="UP000734854">
    <property type="component" value="Unassembled WGS sequence"/>
</dbReference>
<sequence length="556" mass="61849">MFPRPIKPCELSSLRSPIPFVASISSSASPIAGALVGSLLIVAIGIGLHGTAAAVAPSCSSANQDPDIVELSQSAAWTAGQSKRERNLVRDFPTRSSAFGAEDSDTIVRFGGMPVVLKDMWYFTSEKIHIAQFLGPFRTFLKTLGNYPFACDYALCSSDNGLHAVAMKLWRKLCPFDCLRGAFQIVNVIPHEVIELDGEDDTDGVMIIGESTSVYKDKQPVGYDNSWQKQIKDPLSANPAISSANIGSSQSFEGDLYYLDDYEYDYEEDDCDYYYDYGADMSVMDSNLVLAAKFDGIDLPTGVEAPEPWFKNPAAEEPKKNKKIIVEDEIDVNYKSFKQFDTVREHSDHYFSRPELLKTVPTVMKINPSKDWAKRIQHEWKVLEKDLPGCERWNPSNSTMLQVLVSIQALVLNAKPYFNEPGYAPTANTQYGEQKSLAYNEDTFLFSCTTMLYSLRKPPMHFGDFVAGHFRNRGRTILVSCKAYMDGAQVGCVVGEGVQDVDEGDKSCSATFKASLKKLFEDLLMEFTVKGADCDEFLAQKVEDGMSKRANTTLRL</sequence>
<protein>
    <submittedName>
        <fullName evidence="3">Uncharacterized protein</fullName>
    </submittedName>
</protein>
<dbReference type="EMBL" id="JACMSC010000009">
    <property type="protein sequence ID" value="KAG6507625.1"/>
    <property type="molecule type" value="Genomic_DNA"/>
</dbReference>
<evidence type="ECO:0000256" key="1">
    <source>
        <dbReference type="ARBA" id="ARBA00022679"/>
    </source>
</evidence>
<dbReference type="GO" id="GO:0061631">
    <property type="term" value="F:ubiquitin conjugating enzyme activity"/>
    <property type="evidence" value="ECO:0007669"/>
    <property type="project" value="TreeGrafter"/>
</dbReference>
<dbReference type="SUPFAM" id="SSF54495">
    <property type="entry name" value="UBC-like"/>
    <property type="match status" value="1"/>
</dbReference>
<proteinExistence type="predicted"/>
<dbReference type="PANTHER" id="PTHR46116:SF41">
    <property type="entry name" value="UBIQUITIN-CONJUGATING ENZYME E2 25-RELATED"/>
    <property type="match status" value="1"/>
</dbReference>
<dbReference type="InterPro" id="IPR016135">
    <property type="entry name" value="UBQ-conjugating_enzyme/RWD"/>
</dbReference>
<reference evidence="3 4" key="1">
    <citation type="submission" date="2020-08" db="EMBL/GenBank/DDBJ databases">
        <title>Plant Genome Project.</title>
        <authorList>
            <person name="Zhang R.-G."/>
        </authorList>
    </citation>
    <scope>NUCLEOTIDE SEQUENCE [LARGE SCALE GENOMIC DNA]</scope>
    <source>
        <tissue evidence="3">Rhizome</tissue>
    </source>
</reference>
<evidence type="ECO:0000313" key="4">
    <source>
        <dbReference type="Proteomes" id="UP000734854"/>
    </source>
</evidence>
<evidence type="ECO:0000313" key="3">
    <source>
        <dbReference type="EMBL" id="KAG6507625.1"/>
    </source>
</evidence>
<dbReference type="Gene3D" id="3.10.110.10">
    <property type="entry name" value="Ubiquitin Conjugating Enzyme"/>
    <property type="match status" value="1"/>
</dbReference>